<accession>A0A1E7EWF2</accession>
<organism evidence="2 3">
    <name type="scientific">Fragilariopsis cylindrus CCMP1102</name>
    <dbReference type="NCBI Taxonomy" id="635003"/>
    <lineage>
        <taxon>Eukaryota</taxon>
        <taxon>Sar</taxon>
        <taxon>Stramenopiles</taxon>
        <taxon>Ochrophyta</taxon>
        <taxon>Bacillariophyta</taxon>
        <taxon>Bacillariophyceae</taxon>
        <taxon>Bacillariophycidae</taxon>
        <taxon>Bacillariales</taxon>
        <taxon>Bacillariaceae</taxon>
        <taxon>Fragilariopsis</taxon>
    </lineage>
</organism>
<keyword evidence="3" id="KW-1185">Reference proteome</keyword>
<dbReference type="EMBL" id="KV784373">
    <property type="protein sequence ID" value="OEU10222.1"/>
    <property type="molecule type" value="Genomic_DNA"/>
</dbReference>
<dbReference type="Proteomes" id="UP000095751">
    <property type="component" value="Unassembled WGS sequence"/>
</dbReference>
<reference evidence="2 3" key="1">
    <citation type="submission" date="2016-09" db="EMBL/GenBank/DDBJ databases">
        <title>Extensive genetic diversity and differential bi-allelic expression allows diatom success in the polar Southern Ocean.</title>
        <authorList>
            <consortium name="DOE Joint Genome Institute"/>
            <person name="Mock T."/>
            <person name="Otillar R.P."/>
            <person name="Strauss J."/>
            <person name="Dupont C."/>
            <person name="Frickenhaus S."/>
            <person name="Maumus F."/>
            <person name="Mcmullan M."/>
            <person name="Sanges R."/>
            <person name="Schmutz J."/>
            <person name="Toseland A."/>
            <person name="Valas R."/>
            <person name="Veluchamy A."/>
            <person name="Ward B.J."/>
            <person name="Allen A."/>
            <person name="Barry K."/>
            <person name="Falciatore A."/>
            <person name="Ferrante M."/>
            <person name="Fortunato A.E."/>
            <person name="Gloeckner G."/>
            <person name="Gruber A."/>
            <person name="Hipkin R."/>
            <person name="Janech M."/>
            <person name="Kroth P."/>
            <person name="Leese F."/>
            <person name="Lindquist E."/>
            <person name="Lyon B.R."/>
            <person name="Martin J."/>
            <person name="Mayer C."/>
            <person name="Parker M."/>
            <person name="Quesneville H."/>
            <person name="Raymond J."/>
            <person name="Uhlig C."/>
            <person name="Valentin K.U."/>
            <person name="Worden A.Z."/>
            <person name="Armbrust E.V."/>
            <person name="Bowler C."/>
            <person name="Green B."/>
            <person name="Moulton V."/>
            <person name="Van Oosterhout C."/>
            <person name="Grigoriev I."/>
        </authorList>
    </citation>
    <scope>NUCLEOTIDE SEQUENCE [LARGE SCALE GENOMIC DNA]</scope>
    <source>
        <strain evidence="2 3">CCMP1102</strain>
    </source>
</reference>
<feature type="region of interest" description="Disordered" evidence="1">
    <location>
        <begin position="1"/>
        <end position="39"/>
    </location>
</feature>
<name>A0A1E7EWF2_9STRA</name>
<dbReference type="AlphaFoldDB" id="A0A1E7EWF2"/>
<feature type="compositionally biased region" description="Basic and acidic residues" evidence="1">
    <location>
        <begin position="13"/>
        <end position="35"/>
    </location>
</feature>
<dbReference type="InParanoid" id="A0A1E7EWF2"/>
<evidence type="ECO:0000313" key="3">
    <source>
        <dbReference type="Proteomes" id="UP000095751"/>
    </source>
</evidence>
<proteinExistence type="predicted"/>
<evidence type="ECO:0000313" key="2">
    <source>
        <dbReference type="EMBL" id="OEU10222.1"/>
    </source>
</evidence>
<gene>
    <name evidence="2" type="ORF">FRACYDRAFT_271236</name>
</gene>
<sequence>MHRPKTRLGIGKRIGEDRDASEKEKELAKSEPEKHAARRSSLFEVEKLDAFQRMSAISLDCDAAATTNESNRFCTSSTALYNNHVGRAL</sequence>
<protein>
    <submittedName>
        <fullName evidence="2">Uncharacterized protein</fullName>
    </submittedName>
</protein>
<evidence type="ECO:0000256" key="1">
    <source>
        <dbReference type="SAM" id="MobiDB-lite"/>
    </source>
</evidence>
<dbReference type="KEGG" id="fcy:FRACYDRAFT_271236"/>